<evidence type="ECO:0000313" key="4">
    <source>
        <dbReference type="EMBL" id="KAB7751898.1"/>
    </source>
</evidence>
<dbReference type="InterPro" id="IPR050109">
    <property type="entry name" value="HTH-type_TetR-like_transc_reg"/>
</dbReference>
<dbReference type="InterPro" id="IPR036271">
    <property type="entry name" value="Tet_transcr_reg_TetR-rel_C_sf"/>
</dbReference>
<sequence length="199" mass="21977">MQPDSAADDRQRIIEAAYGCLSEPHSGPVPVAAILQRAGVSSRAFYRHFASKDELFLAMLRDETAALVDRLDHVVAEGRGTPTELLEAWVDEMFRLVFDEEIRMHFGVIASDELRAAKGYVETREKAHADRERSLTRILQLGSEDGSFPLTDPEPDAVAINAIVSRVLPNVYYNDPDSIAEAKASILNFALRALGAVPR</sequence>
<dbReference type="EMBL" id="ANBP01000053">
    <property type="protein sequence ID" value="KAB7751898.1"/>
    <property type="molecule type" value="Genomic_DNA"/>
</dbReference>
<dbReference type="Gene3D" id="1.10.10.60">
    <property type="entry name" value="Homeodomain-like"/>
    <property type="match status" value="1"/>
</dbReference>
<dbReference type="PANTHER" id="PTHR30055">
    <property type="entry name" value="HTH-TYPE TRANSCRIPTIONAL REGULATOR RUTR"/>
    <property type="match status" value="1"/>
</dbReference>
<feature type="DNA-binding region" description="H-T-H motif" evidence="2">
    <location>
        <begin position="30"/>
        <end position="49"/>
    </location>
</feature>
<dbReference type="PANTHER" id="PTHR30055:SF226">
    <property type="entry name" value="HTH-TYPE TRANSCRIPTIONAL REGULATOR PKSA"/>
    <property type="match status" value="1"/>
</dbReference>
<comment type="caution">
    <text evidence="4">The sequence shown here is derived from an EMBL/GenBank/DDBJ whole genome shotgun (WGS) entry which is preliminary data.</text>
</comment>
<dbReference type="AlphaFoldDB" id="A0A5N5URB4"/>
<keyword evidence="5" id="KW-1185">Reference proteome</keyword>
<dbReference type="Proteomes" id="UP000325690">
    <property type="component" value="Unassembled WGS sequence"/>
</dbReference>
<dbReference type="GO" id="GO:0000976">
    <property type="term" value="F:transcription cis-regulatory region binding"/>
    <property type="evidence" value="ECO:0007669"/>
    <property type="project" value="TreeGrafter"/>
</dbReference>
<dbReference type="GeneID" id="74304449"/>
<evidence type="ECO:0000259" key="3">
    <source>
        <dbReference type="PROSITE" id="PS50977"/>
    </source>
</evidence>
<proteinExistence type="predicted"/>
<reference evidence="4 5" key="1">
    <citation type="submission" date="2012-10" db="EMBL/GenBank/DDBJ databases">
        <title>The draft sequence of the Mycobacterium pheli genome.</title>
        <authorList>
            <person name="Pettersson B.M.F."/>
            <person name="Das S."/>
            <person name="Dasgupta S."/>
            <person name="Bhattacharya A."/>
            <person name="Kirsebom L.A."/>
        </authorList>
    </citation>
    <scope>NUCLEOTIDE SEQUENCE [LARGE SCALE GENOMIC DNA]</scope>
    <source>
        <strain evidence="4 5">CCUG 21000</strain>
    </source>
</reference>
<name>A0A5N5URB4_MYCPH</name>
<dbReference type="SUPFAM" id="SSF48498">
    <property type="entry name" value="Tetracyclin repressor-like, C-terminal domain"/>
    <property type="match status" value="1"/>
</dbReference>
<keyword evidence="1 2" id="KW-0238">DNA-binding</keyword>
<organism evidence="4 5">
    <name type="scientific">Mycolicibacterium phlei DSM 43239 = CCUG 21000</name>
    <dbReference type="NCBI Taxonomy" id="1226750"/>
    <lineage>
        <taxon>Bacteria</taxon>
        <taxon>Bacillati</taxon>
        <taxon>Actinomycetota</taxon>
        <taxon>Actinomycetes</taxon>
        <taxon>Mycobacteriales</taxon>
        <taxon>Mycobacteriaceae</taxon>
        <taxon>Mycolicibacterium</taxon>
    </lineage>
</organism>
<gene>
    <name evidence="4" type="ORF">MPHL21000_22210</name>
</gene>
<dbReference type="GO" id="GO:0003700">
    <property type="term" value="F:DNA-binding transcription factor activity"/>
    <property type="evidence" value="ECO:0007669"/>
    <property type="project" value="TreeGrafter"/>
</dbReference>
<dbReference type="Gene3D" id="1.10.357.10">
    <property type="entry name" value="Tetracycline Repressor, domain 2"/>
    <property type="match status" value="1"/>
</dbReference>
<evidence type="ECO:0000256" key="2">
    <source>
        <dbReference type="PROSITE-ProRule" id="PRU00335"/>
    </source>
</evidence>
<dbReference type="Pfam" id="PF00440">
    <property type="entry name" value="TetR_N"/>
    <property type="match status" value="1"/>
</dbReference>
<dbReference type="PROSITE" id="PS50977">
    <property type="entry name" value="HTH_TETR_2"/>
    <property type="match status" value="1"/>
</dbReference>
<dbReference type="RefSeq" id="WP_003889477.1">
    <property type="nucleotide sequence ID" value="NZ_ANBO01000044.1"/>
</dbReference>
<dbReference type="InterPro" id="IPR001647">
    <property type="entry name" value="HTH_TetR"/>
</dbReference>
<evidence type="ECO:0000256" key="1">
    <source>
        <dbReference type="ARBA" id="ARBA00023125"/>
    </source>
</evidence>
<protein>
    <submittedName>
        <fullName evidence="4">TetR family transcriptional regulator</fullName>
    </submittedName>
</protein>
<dbReference type="InterPro" id="IPR009057">
    <property type="entry name" value="Homeodomain-like_sf"/>
</dbReference>
<evidence type="ECO:0000313" key="5">
    <source>
        <dbReference type="Proteomes" id="UP000325690"/>
    </source>
</evidence>
<dbReference type="SUPFAM" id="SSF46689">
    <property type="entry name" value="Homeodomain-like"/>
    <property type="match status" value="1"/>
</dbReference>
<accession>A0A5N5URB4</accession>
<feature type="domain" description="HTH tetR-type" evidence="3">
    <location>
        <begin position="7"/>
        <end position="67"/>
    </location>
</feature>